<dbReference type="GO" id="GO:0005829">
    <property type="term" value="C:cytosol"/>
    <property type="evidence" value="ECO:0007669"/>
    <property type="project" value="TreeGrafter"/>
</dbReference>
<comment type="caution">
    <text evidence="11">The sequence shown here is derived from an EMBL/GenBank/DDBJ whole genome shotgun (WGS) entry which is preliminary data.</text>
</comment>
<reference evidence="11" key="1">
    <citation type="journal article" date="2020" name="Nat. Commun.">
        <title>Large-scale genome sequencing of mycorrhizal fungi provides insights into the early evolution of symbiotic traits.</title>
        <authorList>
            <person name="Miyauchi S."/>
            <person name="Kiss E."/>
            <person name="Kuo A."/>
            <person name="Drula E."/>
            <person name="Kohler A."/>
            <person name="Sanchez-Garcia M."/>
            <person name="Morin E."/>
            <person name="Andreopoulos B."/>
            <person name="Barry K.W."/>
            <person name="Bonito G."/>
            <person name="Buee M."/>
            <person name="Carver A."/>
            <person name="Chen C."/>
            <person name="Cichocki N."/>
            <person name="Clum A."/>
            <person name="Culley D."/>
            <person name="Crous P.W."/>
            <person name="Fauchery L."/>
            <person name="Girlanda M."/>
            <person name="Hayes R.D."/>
            <person name="Keri Z."/>
            <person name="LaButti K."/>
            <person name="Lipzen A."/>
            <person name="Lombard V."/>
            <person name="Magnuson J."/>
            <person name="Maillard F."/>
            <person name="Murat C."/>
            <person name="Nolan M."/>
            <person name="Ohm R.A."/>
            <person name="Pangilinan J."/>
            <person name="Pereira M.F."/>
            <person name="Perotto S."/>
            <person name="Peter M."/>
            <person name="Pfister S."/>
            <person name="Riley R."/>
            <person name="Sitrit Y."/>
            <person name="Stielow J.B."/>
            <person name="Szollosi G."/>
            <person name="Zifcakova L."/>
            <person name="Stursova M."/>
            <person name="Spatafora J.W."/>
            <person name="Tedersoo L."/>
            <person name="Vaario L.M."/>
            <person name="Yamada A."/>
            <person name="Yan M."/>
            <person name="Wang P."/>
            <person name="Xu J."/>
            <person name="Bruns T."/>
            <person name="Baldrian P."/>
            <person name="Vilgalys R."/>
            <person name="Dunand C."/>
            <person name="Henrissat B."/>
            <person name="Grigoriev I.V."/>
            <person name="Hibbett D."/>
            <person name="Nagy L.G."/>
            <person name="Martin F.M."/>
        </authorList>
    </citation>
    <scope>NUCLEOTIDE SEQUENCE</scope>
    <source>
        <strain evidence="11">UP504</strain>
    </source>
</reference>
<dbReference type="Gene3D" id="3.40.50.150">
    <property type="entry name" value="Vaccinia Virus protein VP39"/>
    <property type="match status" value="1"/>
</dbReference>
<dbReference type="SUPFAM" id="SSF53335">
    <property type="entry name" value="S-adenosyl-L-methionine-dependent methyltransferases"/>
    <property type="match status" value="1"/>
</dbReference>
<name>A0A9P6B048_9AGAM</name>
<feature type="site" description="Critical for specifying symmetric addition of methyl groups" evidence="7">
    <location>
        <position position="335"/>
    </location>
</feature>
<evidence type="ECO:0000259" key="9">
    <source>
        <dbReference type="Pfam" id="PF17285"/>
    </source>
</evidence>
<feature type="domain" description="PRMT5 TIM barrel" evidence="9">
    <location>
        <begin position="41"/>
        <end position="291"/>
    </location>
</feature>
<evidence type="ECO:0000313" key="11">
    <source>
        <dbReference type="EMBL" id="KAF9514545.1"/>
    </source>
</evidence>
<dbReference type="PANTHER" id="PTHR10738">
    <property type="entry name" value="PROTEIN ARGININE N-METHYLTRANSFERASE 5"/>
    <property type="match status" value="1"/>
</dbReference>
<dbReference type="GO" id="GO:0016274">
    <property type="term" value="F:protein-arginine N-methyltransferase activity"/>
    <property type="evidence" value="ECO:0007669"/>
    <property type="project" value="InterPro"/>
</dbReference>
<evidence type="ECO:0000259" key="10">
    <source>
        <dbReference type="Pfam" id="PF17286"/>
    </source>
</evidence>
<evidence type="ECO:0000256" key="6">
    <source>
        <dbReference type="PIRSR" id="PIRSR015894-2"/>
    </source>
</evidence>
<dbReference type="GO" id="GO:0005634">
    <property type="term" value="C:nucleus"/>
    <property type="evidence" value="ECO:0007669"/>
    <property type="project" value="TreeGrafter"/>
</dbReference>
<evidence type="ECO:0000313" key="12">
    <source>
        <dbReference type="Proteomes" id="UP000886523"/>
    </source>
</evidence>
<evidence type="ECO:0000259" key="8">
    <source>
        <dbReference type="Pfam" id="PF05185"/>
    </source>
</evidence>
<feature type="domain" description="PRMT5 oligomerisation" evidence="10">
    <location>
        <begin position="458"/>
        <end position="624"/>
    </location>
</feature>
<accession>A0A9P6B048</accession>
<keyword evidence="3 4" id="KW-0949">S-adenosyl-L-methionine</keyword>
<dbReference type="Proteomes" id="UP000886523">
    <property type="component" value="Unassembled WGS sequence"/>
</dbReference>
<dbReference type="InterPro" id="IPR007857">
    <property type="entry name" value="Arg_MeTrfase_PRMT5"/>
</dbReference>
<dbReference type="InterPro" id="IPR035247">
    <property type="entry name" value="PRMT5_TIM"/>
</dbReference>
<dbReference type="PROSITE" id="PS51678">
    <property type="entry name" value="SAM_MT_PRMT"/>
    <property type="match status" value="1"/>
</dbReference>
<dbReference type="GO" id="GO:0032259">
    <property type="term" value="P:methylation"/>
    <property type="evidence" value="ECO:0007669"/>
    <property type="project" value="UniProtKB-KW"/>
</dbReference>
<dbReference type="OrthoDB" id="1368803at2759"/>
<dbReference type="PANTHER" id="PTHR10738:SF0">
    <property type="entry name" value="PROTEIN ARGININE N-METHYLTRANSFERASE 5"/>
    <property type="match status" value="1"/>
</dbReference>
<feature type="binding site" evidence="6">
    <location>
        <position position="384"/>
    </location>
    <ligand>
        <name>S-adenosyl-L-methionine</name>
        <dbReference type="ChEBI" id="CHEBI:59789"/>
    </ligand>
</feature>
<proteinExistence type="inferred from homology"/>
<evidence type="ECO:0000256" key="5">
    <source>
        <dbReference type="PIRSR" id="PIRSR015894-1"/>
    </source>
</evidence>
<organism evidence="11 12">
    <name type="scientific">Hydnum rufescens UP504</name>
    <dbReference type="NCBI Taxonomy" id="1448309"/>
    <lineage>
        <taxon>Eukaryota</taxon>
        <taxon>Fungi</taxon>
        <taxon>Dikarya</taxon>
        <taxon>Basidiomycota</taxon>
        <taxon>Agaricomycotina</taxon>
        <taxon>Agaricomycetes</taxon>
        <taxon>Cantharellales</taxon>
        <taxon>Hydnaceae</taxon>
        <taxon>Hydnum</taxon>
    </lineage>
</organism>
<evidence type="ECO:0000256" key="4">
    <source>
        <dbReference type="PIRNR" id="PIRNR015894"/>
    </source>
</evidence>
<keyword evidence="2 4" id="KW-0808">Transferase</keyword>
<gene>
    <name evidence="11" type="ORF">BS47DRAFT_1372245</name>
</gene>
<dbReference type="InterPro" id="IPR035075">
    <property type="entry name" value="PRMT5"/>
</dbReference>
<evidence type="ECO:0000256" key="1">
    <source>
        <dbReference type="ARBA" id="ARBA00022603"/>
    </source>
</evidence>
<feature type="binding site" evidence="6">
    <location>
        <position position="332"/>
    </location>
    <ligand>
        <name>S-adenosyl-L-methionine</name>
        <dbReference type="ChEBI" id="CHEBI:59789"/>
    </ligand>
</feature>
<protein>
    <recommendedName>
        <fullName evidence="4">Protein arginine N-methyltransferase</fullName>
    </recommendedName>
</protein>
<dbReference type="Pfam" id="PF17285">
    <property type="entry name" value="PRMT5_TIM"/>
    <property type="match status" value="1"/>
</dbReference>
<evidence type="ECO:0000256" key="2">
    <source>
        <dbReference type="ARBA" id="ARBA00022679"/>
    </source>
</evidence>
<dbReference type="InterPro" id="IPR025799">
    <property type="entry name" value="Arg_MeTrfase"/>
</dbReference>
<keyword evidence="1 4" id="KW-0489">Methyltransferase</keyword>
<dbReference type="EMBL" id="MU128959">
    <property type="protein sequence ID" value="KAF9514545.1"/>
    <property type="molecule type" value="Genomic_DNA"/>
</dbReference>
<dbReference type="Gene3D" id="2.70.160.11">
    <property type="entry name" value="Hnrnp arginine n-methyltransferase1"/>
    <property type="match status" value="1"/>
</dbReference>
<feature type="binding site" evidence="6">
    <location>
        <begin position="341"/>
        <end position="342"/>
    </location>
    <ligand>
        <name>S-adenosyl-L-methionine</name>
        <dbReference type="ChEBI" id="CHEBI:59789"/>
    </ligand>
</feature>
<feature type="active site" description="Proton donor/acceptor" evidence="5">
    <location>
        <position position="426"/>
    </location>
</feature>
<evidence type="ECO:0000256" key="3">
    <source>
        <dbReference type="ARBA" id="ARBA00022691"/>
    </source>
</evidence>
<dbReference type="PIRSF" id="PIRSF015894">
    <property type="entry name" value="Skb1_MeTrfase"/>
    <property type="match status" value="1"/>
</dbReference>
<keyword evidence="12" id="KW-1185">Reference proteome</keyword>
<dbReference type="InterPro" id="IPR029063">
    <property type="entry name" value="SAM-dependent_MTases_sf"/>
</dbReference>
<dbReference type="Pfam" id="PF17286">
    <property type="entry name" value="PRMT5_C"/>
    <property type="match status" value="1"/>
</dbReference>
<dbReference type="AlphaFoldDB" id="A0A9P6B048"/>
<dbReference type="GO" id="GO:0006355">
    <property type="term" value="P:regulation of DNA-templated transcription"/>
    <property type="evidence" value="ECO:0007669"/>
    <property type="project" value="TreeGrafter"/>
</dbReference>
<dbReference type="Gene3D" id="3.20.20.150">
    <property type="entry name" value="Divalent-metal-dependent TIM barrel enzymes"/>
    <property type="match status" value="1"/>
</dbReference>
<evidence type="ECO:0000256" key="7">
    <source>
        <dbReference type="PIRSR" id="PIRSR015894-3"/>
    </source>
</evidence>
<sequence>MATRLFSLSLHVATLPTEDAADSHSKASLQNFVHDTIENKNYQSVTMPITNQNWTQRWKNMCLTEPGQTEVKKDIENQRAAEAWRAGSSGPLRRDEVNITKIEEAEYITGMAADWLELDSPDVWVRFDSELALKQELAHASYLGIQTVILPPPRNRAHVTDYARAVNSCLLGSGISPYTHLSIPSTHAPVISDADLNSTWEMWDTIRSMCDYNSRLSLTLDLTAPLPSSLHSLSRWAAEPARYIFLPASSFDFLKDMAQHRPSVILANTHASLHATGGPQAYPQYIRHLEKSSPFYKALETPGTVESFAQGYQDFLQAPLQPLMDNLQSSTYETFERDPVKYAKYEEVSSMVLCVAGAGRGGIVARCLSAMVRSGRKGHIYALEKNPNAYITLQERQEEWGDHVSVIFGDMRTTTLPEPADIVVSELLGSFGDNELSPECLDGAMRFLKPDGISIPSSYTAHLAPLSSSKLWNEVCNSSRERKHAETPYVVMFQAVNILSADSPCGGRIQEAWGFIHPRSDVLVDTQGLPMTNTHNVRAAHLTFHVPYAGILHGLAGYFEACLYGDIGLSIHPERQEFVSPNMLSWFPMFFPFKDPIYLPNNAELEVSMWRLTDKRKVWYEWSLLGARMD</sequence>
<dbReference type="Pfam" id="PF05185">
    <property type="entry name" value="PRMT5"/>
    <property type="match status" value="1"/>
</dbReference>
<comment type="similarity">
    <text evidence="4">Belongs to the class I-like SAM-binding methyltransferase superfamily.</text>
</comment>
<dbReference type="InterPro" id="IPR035248">
    <property type="entry name" value="PRMT5_C"/>
</dbReference>
<feature type="domain" description="PRMT5 arginine-N-methyltransferase" evidence="8">
    <location>
        <begin position="306"/>
        <end position="455"/>
    </location>
</feature>
<feature type="binding site" evidence="6">
    <location>
        <begin position="410"/>
        <end position="411"/>
    </location>
    <ligand>
        <name>S-adenosyl-L-methionine</name>
        <dbReference type="ChEBI" id="CHEBI:59789"/>
    </ligand>
</feature>
<feature type="active site" description="Proton donor/acceptor" evidence="5">
    <location>
        <position position="435"/>
    </location>
</feature>